<dbReference type="Pfam" id="PF16810">
    <property type="entry name" value="RXLR"/>
    <property type="match status" value="1"/>
</dbReference>
<comment type="subcellular location">
    <subcellularLocation>
        <location evidence="1 5">Secreted</location>
    </subcellularLocation>
</comment>
<comment type="similarity">
    <text evidence="2 5">Belongs to the RxLR effector family.</text>
</comment>
<dbReference type="OrthoDB" id="125050at2759"/>
<evidence type="ECO:0000256" key="3">
    <source>
        <dbReference type="ARBA" id="ARBA00022525"/>
    </source>
</evidence>
<feature type="signal peptide" evidence="5">
    <location>
        <begin position="1"/>
        <end position="22"/>
    </location>
</feature>
<keyword evidence="3 5" id="KW-0964">Secreted</keyword>
<gene>
    <name evidence="6" type="ORF">PHMEG_00038638</name>
</gene>
<comment type="domain">
    <text evidence="5">The RxLR-dEER motif acts to carry the protein into the host cell cytoplasm through binding to cell surface phosphatidylinositol-3-phosphate.</text>
</comment>
<proteinExistence type="inferred from homology"/>
<keyword evidence="4 5" id="KW-0732">Signal</keyword>
<evidence type="ECO:0000256" key="5">
    <source>
        <dbReference type="RuleBase" id="RU367124"/>
    </source>
</evidence>
<reference evidence="7" key="1">
    <citation type="submission" date="2017-03" db="EMBL/GenBank/DDBJ databases">
        <title>Phytopthora megakarya and P. palmivora, two closely related causual agents of cacao black pod achieved similar genome size and gene model numbers by different mechanisms.</title>
        <authorList>
            <person name="Ali S."/>
            <person name="Shao J."/>
            <person name="Larry D.J."/>
            <person name="Kronmiller B."/>
            <person name="Shen D."/>
            <person name="Strem M.D."/>
            <person name="Melnick R.L."/>
            <person name="Guiltinan M.J."/>
            <person name="Tyler B.M."/>
            <person name="Meinhardt L.W."/>
            <person name="Bailey B.A."/>
        </authorList>
    </citation>
    <scope>NUCLEOTIDE SEQUENCE [LARGE SCALE GENOMIC DNA]</scope>
    <source>
        <strain evidence="7">zdho120</strain>
    </source>
</reference>
<dbReference type="EMBL" id="NBNE01018184">
    <property type="protein sequence ID" value="OWY92388.1"/>
    <property type="molecule type" value="Genomic_DNA"/>
</dbReference>
<feature type="chain" id="PRO_5045004635" description="RxLR effector protein" evidence="5">
    <location>
        <begin position="23"/>
        <end position="131"/>
    </location>
</feature>
<organism evidence="6 7">
    <name type="scientific">Phytophthora megakarya</name>
    <dbReference type="NCBI Taxonomy" id="4795"/>
    <lineage>
        <taxon>Eukaryota</taxon>
        <taxon>Sar</taxon>
        <taxon>Stramenopiles</taxon>
        <taxon>Oomycota</taxon>
        <taxon>Peronosporomycetes</taxon>
        <taxon>Peronosporales</taxon>
        <taxon>Peronosporaceae</taxon>
        <taxon>Phytophthora</taxon>
    </lineage>
</organism>
<comment type="function">
    <text evidence="5">Effector that suppresses plant defense responses during pathogen infection.</text>
</comment>
<dbReference type="AlphaFoldDB" id="A0A225UH97"/>
<evidence type="ECO:0000256" key="4">
    <source>
        <dbReference type="ARBA" id="ARBA00022729"/>
    </source>
</evidence>
<dbReference type="InterPro" id="IPR031825">
    <property type="entry name" value="RXLR"/>
</dbReference>
<keyword evidence="7" id="KW-1185">Reference proteome</keyword>
<evidence type="ECO:0000313" key="7">
    <source>
        <dbReference type="Proteomes" id="UP000198211"/>
    </source>
</evidence>
<evidence type="ECO:0000256" key="2">
    <source>
        <dbReference type="ARBA" id="ARBA00010400"/>
    </source>
</evidence>
<accession>A0A225UH97</accession>
<comment type="caution">
    <text evidence="6">The sequence shown here is derived from an EMBL/GenBank/DDBJ whole genome shotgun (WGS) entry which is preliminary data.</text>
</comment>
<protein>
    <recommendedName>
        <fullName evidence="5">RxLR effector protein</fullName>
    </recommendedName>
</protein>
<sequence length="131" mass="15494">MRLTCFLTVALMGLLTCSEVVATTDKTFTSKNDQVLSKRLLRTTTQPEADANSNDNERMFFIQTFNTPRYMYWFSLGMTPYDVREKLDLLGEWADLKIFKQSLYRGYVKFYDKHCAIPHQSKEEFCRNRVY</sequence>
<evidence type="ECO:0000313" key="6">
    <source>
        <dbReference type="EMBL" id="OWY92388.1"/>
    </source>
</evidence>
<name>A0A225UH97_9STRA</name>
<evidence type="ECO:0000256" key="1">
    <source>
        <dbReference type="ARBA" id="ARBA00004613"/>
    </source>
</evidence>
<dbReference type="Proteomes" id="UP000198211">
    <property type="component" value="Unassembled WGS sequence"/>
</dbReference>